<dbReference type="AlphaFoldDB" id="A0A1B0A7M7"/>
<dbReference type="Proteomes" id="UP000092445">
    <property type="component" value="Unassembled WGS sequence"/>
</dbReference>
<dbReference type="Pfam" id="PF00270">
    <property type="entry name" value="DEAD"/>
    <property type="match status" value="1"/>
</dbReference>
<keyword evidence="8" id="KW-1185">Reference proteome</keyword>
<dbReference type="GO" id="GO:0003676">
    <property type="term" value="F:nucleic acid binding"/>
    <property type="evidence" value="ECO:0007669"/>
    <property type="project" value="InterPro"/>
</dbReference>
<dbReference type="PROSITE" id="PS51192">
    <property type="entry name" value="HELICASE_ATP_BIND_1"/>
    <property type="match status" value="1"/>
</dbReference>
<dbReference type="SUPFAM" id="SSF52540">
    <property type="entry name" value="P-loop containing nucleoside triphosphate hydrolases"/>
    <property type="match status" value="1"/>
</dbReference>
<dbReference type="GO" id="GO:0016787">
    <property type="term" value="F:hydrolase activity"/>
    <property type="evidence" value="ECO:0007669"/>
    <property type="project" value="UniProtKB-KW"/>
</dbReference>
<name>A0A1B0A7M7_GLOPL</name>
<dbReference type="PROSITE" id="PS51194">
    <property type="entry name" value="HELICASE_CTER"/>
    <property type="match status" value="1"/>
</dbReference>
<evidence type="ECO:0000256" key="4">
    <source>
        <dbReference type="ARBA" id="ARBA00022840"/>
    </source>
</evidence>
<dbReference type="SMART" id="SM00490">
    <property type="entry name" value="HELICc"/>
    <property type="match status" value="1"/>
</dbReference>
<dbReference type="Gene3D" id="3.40.50.300">
    <property type="entry name" value="P-loop containing nucleotide triphosphate hydrolases"/>
    <property type="match status" value="2"/>
</dbReference>
<dbReference type="InterPro" id="IPR001650">
    <property type="entry name" value="Helicase_C-like"/>
</dbReference>
<evidence type="ECO:0000256" key="1">
    <source>
        <dbReference type="ARBA" id="ARBA00022741"/>
    </source>
</evidence>
<dbReference type="GO" id="GO:0004386">
    <property type="term" value="F:helicase activity"/>
    <property type="evidence" value="ECO:0007669"/>
    <property type="project" value="UniProtKB-KW"/>
</dbReference>
<proteinExistence type="predicted"/>
<dbReference type="PANTHER" id="PTHR47960">
    <property type="entry name" value="DEAD-BOX ATP-DEPENDENT RNA HELICASE 50"/>
    <property type="match status" value="1"/>
</dbReference>
<dbReference type="InterPro" id="IPR014001">
    <property type="entry name" value="Helicase_ATP-bd"/>
</dbReference>
<dbReference type="Pfam" id="PF00271">
    <property type="entry name" value="Helicase_C"/>
    <property type="match status" value="1"/>
</dbReference>
<reference evidence="7" key="2">
    <citation type="submission" date="2020-05" db="UniProtKB">
        <authorList>
            <consortium name="EnsemblMetazoa"/>
        </authorList>
    </citation>
    <scope>IDENTIFICATION</scope>
    <source>
        <strain evidence="7">IAEA</strain>
    </source>
</reference>
<evidence type="ECO:0000259" key="5">
    <source>
        <dbReference type="PROSITE" id="PS51192"/>
    </source>
</evidence>
<dbReference type="InterPro" id="IPR011545">
    <property type="entry name" value="DEAD/DEAH_box_helicase_dom"/>
</dbReference>
<evidence type="ECO:0008006" key="9">
    <source>
        <dbReference type="Google" id="ProtNLM"/>
    </source>
</evidence>
<evidence type="ECO:0000313" key="7">
    <source>
        <dbReference type="EnsemblMetazoa" id="GPAI036834-PA"/>
    </source>
</evidence>
<keyword evidence="3" id="KW-0347">Helicase</keyword>
<accession>A0A1B0A7M7</accession>
<reference evidence="8" key="1">
    <citation type="submission" date="2014-03" db="EMBL/GenBank/DDBJ databases">
        <authorList>
            <person name="Aksoy S."/>
            <person name="Warren W."/>
            <person name="Wilson R.K."/>
        </authorList>
    </citation>
    <scope>NUCLEOTIDE SEQUENCE [LARGE SCALE GENOMIC DNA]</scope>
    <source>
        <strain evidence="8">IAEA</strain>
    </source>
</reference>
<dbReference type="STRING" id="7398.A0A1B0A7M7"/>
<dbReference type="InterPro" id="IPR027417">
    <property type="entry name" value="P-loop_NTPase"/>
</dbReference>
<keyword evidence="2" id="KW-0378">Hydrolase</keyword>
<evidence type="ECO:0000313" key="8">
    <source>
        <dbReference type="Proteomes" id="UP000092445"/>
    </source>
</evidence>
<feature type="domain" description="Helicase ATP-binding" evidence="5">
    <location>
        <begin position="133"/>
        <end position="323"/>
    </location>
</feature>
<protein>
    <recommendedName>
        <fullName evidence="9">RNA helicase</fullName>
    </recommendedName>
</protein>
<keyword evidence="4" id="KW-0067">ATP-binding</keyword>
<feature type="domain" description="Helicase C-terminal" evidence="6">
    <location>
        <begin position="349"/>
        <end position="503"/>
    </location>
</feature>
<sequence length="524" mass="59053">MLLKLAKGAFEGNKVRNYGIRAAIKTKDVRQEAQQLLIECKRPEFNLYGNSPGDAHLKFGILPLASSGWLHKKSKGDWFHIKATIDEKSGHHEMQDVEEFFRNSEAIVHKSLIDNLQTELEINQLTEIQRQAWHEIYNSNHVLIAAETGCGKTLTYLLPILQKTLERKQCEAGERKLNSPLALIISPGRELTEQIGSVAHRLCKTLNINVKTLLGGNTKQLLVNPEFGEVDVLVASVGALSKLVTTGIYRTKHVRHVVLDEADTLLDDSFSNKLAHLLKKFPFHRNHTRDDLVVGTQLVFASATMPTNIHEQLQQVIDIETIQKVVSANLHKLMAHVEQRFLRVNKSDRVGHLLAIVKKELAHRRPVIIFSNKTPTCDYVDIFLNNSGVKSLNLNGDMLRKIRAGRFEQFQNGVCDVLSTTDVGSRGLDTTRARHVINYDFPLHVSDYIHRCGRIGRVGCWEKCLVTNLVSSRREIDVVQRIEYAARTGGLLSDVNANIKSIINKKIIEDMKQADVALQVDEAF</sequence>
<evidence type="ECO:0000259" key="6">
    <source>
        <dbReference type="PROSITE" id="PS51194"/>
    </source>
</evidence>
<dbReference type="CDD" id="cd18787">
    <property type="entry name" value="SF2_C_DEAD"/>
    <property type="match status" value="1"/>
</dbReference>
<dbReference type="EnsemblMetazoa" id="GPAI036834-RA">
    <property type="protein sequence ID" value="GPAI036834-PA"/>
    <property type="gene ID" value="GPAI036834"/>
</dbReference>
<keyword evidence="1" id="KW-0547">Nucleotide-binding</keyword>
<evidence type="ECO:0000256" key="3">
    <source>
        <dbReference type="ARBA" id="ARBA00022806"/>
    </source>
</evidence>
<dbReference type="VEuPathDB" id="VectorBase:GPAI036834"/>
<organism evidence="7 8">
    <name type="scientific">Glossina pallidipes</name>
    <name type="common">Tsetse fly</name>
    <dbReference type="NCBI Taxonomy" id="7398"/>
    <lineage>
        <taxon>Eukaryota</taxon>
        <taxon>Metazoa</taxon>
        <taxon>Ecdysozoa</taxon>
        <taxon>Arthropoda</taxon>
        <taxon>Hexapoda</taxon>
        <taxon>Insecta</taxon>
        <taxon>Pterygota</taxon>
        <taxon>Neoptera</taxon>
        <taxon>Endopterygota</taxon>
        <taxon>Diptera</taxon>
        <taxon>Brachycera</taxon>
        <taxon>Muscomorpha</taxon>
        <taxon>Hippoboscoidea</taxon>
        <taxon>Glossinidae</taxon>
        <taxon>Glossina</taxon>
    </lineage>
</organism>
<dbReference type="GO" id="GO:0005524">
    <property type="term" value="F:ATP binding"/>
    <property type="evidence" value="ECO:0007669"/>
    <property type="project" value="UniProtKB-KW"/>
</dbReference>
<evidence type="ECO:0000256" key="2">
    <source>
        <dbReference type="ARBA" id="ARBA00022801"/>
    </source>
</evidence>
<dbReference type="SMART" id="SM00487">
    <property type="entry name" value="DEXDc"/>
    <property type="match status" value="1"/>
</dbReference>